<dbReference type="SUPFAM" id="SSF48452">
    <property type="entry name" value="TPR-like"/>
    <property type="match status" value="6"/>
</dbReference>
<evidence type="ECO:0000313" key="4">
    <source>
        <dbReference type="Ensembl" id="ENSSAUP00010056916.1"/>
    </source>
</evidence>
<organism evidence="4 5">
    <name type="scientific">Sparus aurata</name>
    <name type="common">Gilthead sea bream</name>
    <dbReference type="NCBI Taxonomy" id="8175"/>
    <lineage>
        <taxon>Eukaryota</taxon>
        <taxon>Metazoa</taxon>
        <taxon>Chordata</taxon>
        <taxon>Craniata</taxon>
        <taxon>Vertebrata</taxon>
        <taxon>Euteleostomi</taxon>
        <taxon>Actinopterygii</taxon>
        <taxon>Neopterygii</taxon>
        <taxon>Teleostei</taxon>
        <taxon>Neoteleostei</taxon>
        <taxon>Acanthomorphata</taxon>
        <taxon>Eupercaria</taxon>
        <taxon>Spariformes</taxon>
        <taxon>Sparidae</taxon>
        <taxon>Sparus</taxon>
    </lineage>
</organism>
<evidence type="ECO:0000256" key="1">
    <source>
        <dbReference type="ARBA" id="ARBA00022737"/>
    </source>
</evidence>
<dbReference type="SMART" id="SM00028">
    <property type="entry name" value="TPR"/>
    <property type="match status" value="11"/>
</dbReference>
<feature type="repeat" description="TPR" evidence="3">
    <location>
        <begin position="519"/>
        <end position="552"/>
    </location>
</feature>
<keyword evidence="2 3" id="KW-0802">TPR repeat</keyword>
<dbReference type="GO" id="GO:0006401">
    <property type="term" value="P:RNA catabolic process"/>
    <property type="evidence" value="ECO:0007669"/>
    <property type="project" value="InterPro"/>
</dbReference>
<keyword evidence="1" id="KW-0677">Repeat</keyword>
<protein>
    <submittedName>
        <fullName evidence="4">SKI3 subunit of superkiller complex</fullName>
    </submittedName>
</protein>
<dbReference type="InterPro" id="IPR039226">
    <property type="entry name" value="Ski3/TTC37"/>
</dbReference>
<dbReference type="Gene3D" id="1.25.40.10">
    <property type="entry name" value="Tetratricopeptide repeat domain"/>
    <property type="match status" value="5"/>
</dbReference>
<dbReference type="Proteomes" id="UP000472265">
    <property type="component" value="Chromosome 5"/>
</dbReference>
<dbReference type="Ensembl" id="ENSSAUT00010059774.1">
    <property type="protein sequence ID" value="ENSSAUP00010056916.1"/>
    <property type="gene ID" value="ENSSAUG00010023291.1"/>
</dbReference>
<gene>
    <name evidence="4" type="primary">SKIC3</name>
    <name evidence="4" type="synonym">skic3</name>
</gene>
<dbReference type="InterPro" id="IPR019734">
    <property type="entry name" value="TPR_rpt"/>
</dbReference>
<name>A0A671Y704_SPAAU</name>
<reference evidence="4" key="1">
    <citation type="submission" date="2021-04" db="EMBL/GenBank/DDBJ databases">
        <authorList>
            <consortium name="Wellcome Sanger Institute Data Sharing"/>
        </authorList>
    </citation>
    <scope>NUCLEOTIDE SEQUENCE [LARGE SCALE GENOMIC DNA]</scope>
</reference>
<dbReference type="PANTHER" id="PTHR15704:SF7">
    <property type="entry name" value="SUPERKILLER COMPLEX PROTEIN 3"/>
    <property type="match status" value="1"/>
</dbReference>
<dbReference type="Pfam" id="PF13431">
    <property type="entry name" value="TPR_17"/>
    <property type="match status" value="1"/>
</dbReference>
<proteinExistence type="predicted"/>
<evidence type="ECO:0000256" key="3">
    <source>
        <dbReference type="PROSITE-ProRule" id="PRU00339"/>
    </source>
</evidence>
<feature type="repeat" description="TPR" evidence="3">
    <location>
        <begin position="485"/>
        <end position="518"/>
    </location>
</feature>
<dbReference type="Pfam" id="PF13181">
    <property type="entry name" value="TPR_8"/>
    <property type="match status" value="1"/>
</dbReference>
<evidence type="ECO:0000256" key="2">
    <source>
        <dbReference type="ARBA" id="ARBA00022803"/>
    </source>
</evidence>
<dbReference type="Pfam" id="PF13432">
    <property type="entry name" value="TPR_16"/>
    <property type="match status" value="1"/>
</dbReference>
<dbReference type="PROSITE" id="PS50005">
    <property type="entry name" value="TPR"/>
    <property type="match status" value="4"/>
</dbReference>
<keyword evidence="5" id="KW-1185">Reference proteome</keyword>
<feature type="repeat" description="TPR" evidence="3">
    <location>
        <begin position="784"/>
        <end position="817"/>
    </location>
</feature>
<dbReference type="GeneTree" id="ENSGT00390000016407"/>
<reference evidence="4" key="2">
    <citation type="submission" date="2025-08" db="UniProtKB">
        <authorList>
            <consortium name="Ensembl"/>
        </authorList>
    </citation>
    <scope>IDENTIFICATION</scope>
</reference>
<sequence>MSSKEVKTALKSAREAIKNKEFKEALKHCKAVLKLEKNNYNAWVFIGLAASELEQPDQSQMAYKKAVELEPEQLLAWQGLSNLYEKTDQWDFQVELPNVYQKLVELYARYRITYEKPLQDLAKVWLQLLQLKEEEAVDKKELLQLWQQMTKLLSDCLNEEEKDNEIQQHLITAFEKTMVLMDPIPGEEHKIVSTDYVKCLSKLPQEEVKMKEACESMLSLYPNHSYPLEVLCSHYLKTVIGSQICNFSSFSRLLDLAPSSGLGHLGLGTKALQEGRYKDAIKDLAQGWFLHQQRMDSVLNVNAPEYFIKRHINHEYLNLHTIFIQDADKDPVLVTLKGRAYLNKGQVDHALKVLNDSFNVSFYFLKAASQSPDCGEYYFLLGKLYWDMGEETRKDRSKAHTHLLKAAKLDPNLGCAFRYLGHYYREVANDRGRARGCYKKAFELDNDDAESGAASVDLCMEQDDMDTALAILQSVIEKATPGSAKWAWMRRGLYHLKVGEHQQATADLQAALRADPEDWVCWECLGEAYLNRRSFTAALKAFGKAHQLQPSSIYSVYQAAAIKQTLGKFKEAVAEYLQITAQQDYVPALKGLGECQLSLAKSLMEDCRDGGAIDLIQQAVQNLFRAVELRPDLSCLWKLLGDACTAVSNVSPNRAQVLMPAPLAGLDPNTKSHTLTQAQTLKVGERCYARALKLMSEVPSLWYDLGLNYFRQASLPCPTEGDQNSPSLLLEKAQQCLKKAIMMDSGNHSNWNALGVISMSEGLENFALAQHCFIKSIDVEPNNVVAWTNLGTLYLKKDNIELAHNAFKIAQSLEPLYVNCWIGQALIAEKVGSYDTMDLFRHTTELSTHMEGVKGYAYWVCSTVLDKSNRDSELYRYNIVQMNAISAAQVALSKYTERIQSDPVAFIMLGYLNEHLQLKRQALRAYQRCLAVELLQSKSSTEELAFALGNYGRALCTSGQLDEAVSVYNSTPLQELSDLTGLALAYCRAGLIAESINAYERALAVASTEKDKAYILTALALLQHRQGHVDSAKTLLFKCSMLKEPISESLLCLCALGLVHSDATLASAALTELLKQGSASGDVVEQRCLLTCALLALQGNYRAVQREASRAVHSNPGNPSLWALLSRVVPQYYPRKANVSLHTRHRALLYSGVNQLANGRHSGEDKHRNALRTMQRAVLLCPGINILYILYGIPLVSPEHPAVLLSLRQVQCHRLLASSGGTVLPDSVLEQLNNAVIMNPTNLGAWHWLAEVYRSQGLLVQAVMAYRQSLQLASQLGMHSSQVASLLRLALLALGPCMAGVPGKDWTDLILEATTEVLKLDSSPMALLFQALLQYVTKMAARETRRLLERLVYVPSQEFPVTVVHVASWYLLRHLHTKNDQELMNVLLQHAKMNGDQRLLNFYSLVASSSS</sequence>
<reference evidence="4" key="3">
    <citation type="submission" date="2025-09" db="UniProtKB">
        <authorList>
            <consortium name="Ensembl"/>
        </authorList>
    </citation>
    <scope>IDENTIFICATION</scope>
</reference>
<evidence type="ECO:0000313" key="5">
    <source>
        <dbReference type="Proteomes" id="UP000472265"/>
    </source>
</evidence>
<dbReference type="PANTHER" id="PTHR15704">
    <property type="entry name" value="SUPERKILLER 3 PROTEIN-RELATED"/>
    <property type="match status" value="1"/>
</dbReference>
<dbReference type="GO" id="GO:0055087">
    <property type="term" value="C:Ski complex"/>
    <property type="evidence" value="ECO:0007669"/>
    <property type="project" value="InterPro"/>
</dbReference>
<accession>A0A671Y704</accession>
<dbReference type="InterPro" id="IPR011990">
    <property type="entry name" value="TPR-like_helical_dom_sf"/>
</dbReference>
<feature type="repeat" description="TPR" evidence="3">
    <location>
        <begin position="40"/>
        <end position="73"/>
    </location>
</feature>